<feature type="domain" description="Release factor glutamine methyltransferase N-terminal" evidence="6">
    <location>
        <begin position="9"/>
        <end position="77"/>
    </location>
</feature>
<accession>A0ABU8I5P6</accession>
<keyword evidence="3 4" id="KW-0949">S-adenosyl-L-methionine</keyword>
<evidence type="ECO:0000259" key="5">
    <source>
        <dbReference type="Pfam" id="PF13847"/>
    </source>
</evidence>
<dbReference type="CDD" id="cd02440">
    <property type="entry name" value="AdoMet_MTases"/>
    <property type="match status" value="1"/>
</dbReference>
<dbReference type="PANTHER" id="PTHR18895">
    <property type="entry name" value="HEMK METHYLTRANSFERASE"/>
    <property type="match status" value="1"/>
</dbReference>
<protein>
    <recommendedName>
        <fullName evidence="4">Release factor glutamine methyltransferase</fullName>
        <shortName evidence="4">RF MTase</shortName>
        <ecNumber evidence="4">2.1.1.297</ecNumber>
    </recommendedName>
    <alternativeName>
        <fullName evidence="4">N5-glutamine methyltransferase PrmC</fullName>
    </alternativeName>
    <alternativeName>
        <fullName evidence="4">Protein-(glutamine-N5) MTase PrmC</fullName>
    </alternativeName>
    <alternativeName>
        <fullName evidence="4">Protein-glutamine N-methyltransferase PrmC</fullName>
    </alternativeName>
</protein>
<reference evidence="7 8" key="1">
    <citation type="submission" date="2024-01" db="EMBL/GenBank/DDBJ databases">
        <title>Sphingobacterium tenebrionis sp. nov., a novel endophyte isolated from tenebrio molitor intestines.</title>
        <authorList>
            <person name="Zhang C."/>
        </authorList>
    </citation>
    <scope>NUCLEOTIDE SEQUENCE [LARGE SCALE GENOMIC DNA]</scope>
    <source>
        <strain evidence="7 8">PU5-4</strain>
    </source>
</reference>
<comment type="caution">
    <text evidence="7">The sequence shown here is derived from an EMBL/GenBank/DDBJ whole genome shotgun (WGS) entry which is preliminary data.</text>
</comment>
<sequence>METLGSIQQQFLQELSSLYEQDEIKSIFQIVLLDRLGISKAKFLLEKDMVLDAQQLHSLQQVLSQLKSAKPVQHILGKAPFYGMEFLVTEDTLIPRPETEELVDLIVKDFQFIAKDLQSGIKKIPADESVNLQIIDIGTGSGCIAIALQKNLSHAQTMAVELSPEAIAVAKENAVKNGVDINFRCLDILEWEVVFQDEEFDIIVSNPPYITQDEKKEMHDNVLQFEPHSALFVEDDAPLLFYDHISSFAKKHLKADGVLYFEINQYLAKETQDMIFKKGFSEVRIINDLNGVPRMIKAKK</sequence>
<dbReference type="InterPro" id="IPR040758">
    <property type="entry name" value="PrmC_N"/>
</dbReference>
<proteinExistence type="inferred from homology"/>
<dbReference type="GO" id="GO:0102559">
    <property type="term" value="F:peptide chain release factor N(5)-glutamine methyltransferase activity"/>
    <property type="evidence" value="ECO:0007669"/>
    <property type="project" value="UniProtKB-EC"/>
</dbReference>
<keyword evidence="2 4" id="KW-0808">Transferase</keyword>
<evidence type="ECO:0000313" key="7">
    <source>
        <dbReference type="EMBL" id="MEI5985042.1"/>
    </source>
</evidence>
<name>A0ABU8I5P6_9SPHI</name>
<dbReference type="Gene3D" id="3.40.50.150">
    <property type="entry name" value="Vaccinia Virus protein VP39"/>
    <property type="match status" value="1"/>
</dbReference>
<evidence type="ECO:0000256" key="2">
    <source>
        <dbReference type="ARBA" id="ARBA00022679"/>
    </source>
</evidence>
<gene>
    <name evidence="4 7" type="primary">prmC</name>
    <name evidence="7" type="ORF">VJ786_09010</name>
</gene>
<dbReference type="InterPro" id="IPR004556">
    <property type="entry name" value="HemK-like"/>
</dbReference>
<dbReference type="EC" id="2.1.1.297" evidence="4"/>
<dbReference type="InterPro" id="IPR050320">
    <property type="entry name" value="N5-glutamine_MTase"/>
</dbReference>
<dbReference type="RefSeq" id="WP_099368120.1">
    <property type="nucleotide sequence ID" value="NZ_JAYLLN010000019.1"/>
</dbReference>
<dbReference type="InterPro" id="IPR025714">
    <property type="entry name" value="Methyltranfer_dom"/>
</dbReference>
<evidence type="ECO:0000256" key="1">
    <source>
        <dbReference type="ARBA" id="ARBA00022603"/>
    </source>
</evidence>
<dbReference type="PROSITE" id="PS00092">
    <property type="entry name" value="N6_MTASE"/>
    <property type="match status" value="1"/>
</dbReference>
<keyword evidence="1 4" id="KW-0489">Methyltransferase</keyword>
<feature type="binding site" evidence="4">
    <location>
        <begin position="206"/>
        <end position="209"/>
    </location>
    <ligand>
        <name>substrate</name>
    </ligand>
</feature>
<comment type="caution">
    <text evidence="4">Lacks conserved residue(s) required for the propagation of feature annotation.</text>
</comment>
<dbReference type="HAMAP" id="MF_02126">
    <property type="entry name" value="RF_methyltr_PrmC"/>
    <property type="match status" value="1"/>
</dbReference>
<dbReference type="Gene3D" id="1.10.8.10">
    <property type="entry name" value="DNA helicase RuvA subunit, C-terminal domain"/>
    <property type="match status" value="1"/>
</dbReference>
<dbReference type="Pfam" id="PF13847">
    <property type="entry name" value="Methyltransf_31"/>
    <property type="match status" value="1"/>
</dbReference>
<dbReference type="EMBL" id="JAYLLN010000019">
    <property type="protein sequence ID" value="MEI5985042.1"/>
    <property type="molecule type" value="Genomic_DNA"/>
</dbReference>
<feature type="binding site" evidence="4">
    <location>
        <position position="161"/>
    </location>
    <ligand>
        <name>S-adenosyl-L-methionine</name>
        <dbReference type="ChEBI" id="CHEBI:59789"/>
    </ligand>
</feature>
<dbReference type="GO" id="GO:0032259">
    <property type="term" value="P:methylation"/>
    <property type="evidence" value="ECO:0007669"/>
    <property type="project" value="UniProtKB-KW"/>
</dbReference>
<dbReference type="InterPro" id="IPR002052">
    <property type="entry name" value="DNA_methylase_N6_adenine_CS"/>
</dbReference>
<organism evidence="7 8">
    <name type="scientific">Sphingobacterium tenebrionis</name>
    <dbReference type="NCBI Taxonomy" id="3111775"/>
    <lineage>
        <taxon>Bacteria</taxon>
        <taxon>Pseudomonadati</taxon>
        <taxon>Bacteroidota</taxon>
        <taxon>Sphingobacteriia</taxon>
        <taxon>Sphingobacteriales</taxon>
        <taxon>Sphingobacteriaceae</taxon>
        <taxon>Sphingobacterium</taxon>
    </lineage>
</organism>
<dbReference type="Proteomes" id="UP001363035">
    <property type="component" value="Unassembled WGS sequence"/>
</dbReference>
<dbReference type="NCBIfam" id="TIGR03534">
    <property type="entry name" value="RF_mod_PrmC"/>
    <property type="match status" value="1"/>
</dbReference>
<comment type="function">
    <text evidence="4">Methylates the class 1 translation termination release factors RF1/PrfA and RF2/PrfB on the glutamine residue of the universally conserved GGQ motif.</text>
</comment>
<comment type="similarity">
    <text evidence="4">Belongs to the protein N5-glutamine methyltransferase family. PrmC subfamily.</text>
</comment>
<dbReference type="InterPro" id="IPR029063">
    <property type="entry name" value="SAM-dependent_MTases_sf"/>
</dbReference>
<comment type="catalytic activity">
    <reaction evidence="4">
        <text>L-glutaminyl-[peptide chain release factor] + S-adenosyl-L-methionine = N(5)-methyl-L-glutaminyl-[peptide chain release factor] + S-adenosyl-L-homocysteine + H(+)</text>
        <dbReference type="Rhea" id="RHEA:42896"/>
        <dbReference type="Rhea" id="RHEA-COMP:10271"/>
        <dbReference type="Rhea" id="RHEA-COMP:10272"/>
        <dbReference type="ChEBI" id="CHEBI:15378"/>
        <dbReference type="ChEBI" id="CHEBI:30011"/>
        <dbReference type="ChEBI" id="CHEBI:57856"/>
        <dbReference type="ChEBI" id="CHEBI:59789"/>
        <dbReference type="ChEBI" id="CHEBI:61891"/>
        <dbReference type="EC" id="2.1.1.297"/>
    </reaction>
</comment>
<evidence type="ECO:0000313" key="8">
    <source>
        <dbReference type="Proteomes" id="UP001363035"/>
    </source>
</evidence>
<dbReference type="NCBIfam" id="TIGR00536">
    <property type="entry name" value="hemK_fam"/>
    <property type="match status" value="1"/>
</dbReference>
<evidence type="ECO:0000259" key="6">
    <source>
        <dbReference type="Pfam" id="PF17827"/>
    </source>
</evidence>
<feature type="binding site" evidence="4">
    <location>
        <position position="206"/>
    </location>
    <ligand>
        <name>S-adenosyl-L-methionine</name>
        <dbReference type="ChEBI" id="CHEBI:59789"/>
    </ligand>
</feature>
<evidence type="ECO:0000256" key="4">
    <source>
        <dbReference type="HAMAP-Rule" id="MF_02126"/>
    </source>
</evidence>
<dbReference type="InterPro" id="IPR019874">
    <property type="entry name" value="RF_methyltr_PrmC"/>
</dbReference>
<evidence type="ECO:0000256" key="3">
    <source>
        <dbReference type="ARBA" id="ARBA00022691"/>
    </source>
</evidence>
<dbReference type="PANTHER" id="PTHR18895:SF74">
    <property type="entry name" value="MTRF1L RELEASE FACTOR GLUTAMINE METHYLTRANSFERASE"/>
    <property type="match status" value="1"/>
</dbReference>
<keyword evidence="8" id="KW-1185">Reference proteome</keyword>
<dbReference type="Pfam" id="PF17827">
    <property type="entry name" value="PrmC_N"/>
    <property type="match status" value="1"/>
</dbReference>
<feature type="domain" description="Methyltransferase" evidence="5">
    <location>
        <begin position="130"/>
        <end position="216"/>
    </location>
</feature>
<dbReference type="SUPFAM" id="SSF53335">
    <property type="entry name" value="S-adenosyl-L-methionine-dependent methyltransferases"/>
    <property type="match status" value="1"/>
</dbReference>
<feature type="binding site" evidence="4">
    <location>
        <begin position="138"/>
        <end position="142"/>
    </location>
    <ligand>
        <name>S-adenosyl-L-methionine</name>
        <dbReference type="ChEBI" id="CHEBI:59789"/>
    </ligand>
</feature>